<evidence type="ECO:0000313" key="4">
    <source>
        <dbReference type="Proteomes" id="UP000295023"/>
    </source>
</evidence>
<organism evidence="3 4">
    <name type="scientific">Roseicella aquatilis</name>
    <dbReference type="NCBI Taxonomy" id="2527868"/>
    <lineage>
        <taxon>Bacteria</taxon>
        <taxon>Pseudomonadati</taxon>
        <taxon>Pseudomonadota</taxon>
        <taxon>Alphaproteobacteria</taxon>
        <taxon>Acetobacterales</taxon>
        <taxon>Roseomonadaceae</taxon>
        <taxon>Roseicella</taxon>
    </lineage>
</organism>
<reference evidence="3 4" key="1">
    <citation type="submission" date="2019-03" db="EMBL/GenBank/DDBJ databases">
        <title>Paracraurococcus aquatilis NE82 genome sequence.</title>
        <authorList>
            <person name="Zhao Y."/>
            <person name="Du Z."/>
        </authorList>
    </citation>
    <scope>NUCLEOTIDE SEQUENCE [LARGE SCALE GENOMIC DNA]</scope>
    <source>
        <strain evidence="3 4">NE82</strain>
    </source>
</reference>
<dbReference type="Gene3D" id="3.40.1620.10">
    <property type="entry name" value="YefM-like domain"/>
    <property type="match status" value="1"/>
</dbReference>
<dbReference type="InterPro" id="IPR006442">
    <property type="entry name" value="Antitoxin_Phd/YefM"/>
</dbReference>
<comment type="function">
    <text evidence="2">Antitoxin component of a type II toxin-antitoxin (TA) system.</text>
</comment>
<dbReference type="NCBIfam" id="TIGR01552">
    <property type="entry name" value="phd_fam"/>
    <property type="match status" value="1"/>
</dbReference>
<dbReference type="OrthoDB" id="361531at2"/>
<comment type="caution">
    <text evidence="3">The sequence shown here is derived from an EMBL/GenBank/DDBJ whole genome shotgun (WGS) entry which is preliminary data.</text>
</comment>
<evidence type="ECO:0000256" key="2">
    <source>
        <dbReference type="RuleBase" id="RU362080"/>
    </source>
</evidence>
<evidence type="ECO:0000256" key="1">
    <source>
        <dbReference type="ARBA" id="ARBA00009981"/>
    </source>
</evidence>
<dbReference type="RefSeq" id="WP_132297123.1">
    <property type="nucleotide sequence ID" value="NZ_SKBM01000047.1"/>
</dbReference>
<comment type="similarity">
    <text evidence="1 2">Belongs to the phD/YefM antitoxin family.</text>
</comment>
<dbReference type="AlphaFoldDB" id="A0A4R4D5N2"/>
<proteinExistence type="inferred from homology"/>
<evidence type="ECO:0000313" key="3">
    <source>
        <dbReference type="EMBL" id="TCZ52745.1"/>
    </source>
</evidence>
<gene>
    <name evidence="3" type="ORF">EXY23_26075</name>
</gene>
<dbReference type="InterPro" id="IPR036165">
    <property type="entry name" value="YefM-like_sf"/>
</dbReference>
<protein>
    <recommendedName>
        <fullName evidence="2">Antitoxin</fullName>
    </recommendedName>
</protein>
<dbReference type="Pfam" id="PF02604">
    <property type="entry name" value="PhdYeFM_antitox"/>
    <property type="match status" value="1"/>
</dbReference>
<dbReference type="EMBL" id="SKBM01000047">
    <property type="protein sequence ID" value="TCZ52745.1"/>
    <property type="molecule type" value="Genomic_DNA"/>
</dbReference>
<dbReference type="Proteomes" id="UP000295023">
    <property type="component" value="Unassembled WGS sequence"/>
</dbReference>
<sequence>MAGMAMQRLRVREARARFSAVVGAAAKGDATVVRRHGEPVAVVLGYAAWPRLAGVRPGFADLLLAFPDAGEIERDPTPAHDIGP</sequence>
<keyword evidence="4" id="KW-1185">Reference proteome</keyword>
<accession>A0A4R4D5N2</accession>
<name>A0A4R4D5N2_9PROT</name>
<dbReference type="SUPFAM" id="SSF143120">
    <property type="entry name" value="YefM-like"/>
    <property type="match status" value="1"/>
</dbReference>